<sequence length="135" mass="15090">MRQFQHSAIKVSDRVIQCQQVNPGSLSRPYYDPATSDCCEQAREKPAQSYQPVQISSPVLTHLDLPDAPKQTCKAATPKCSWLPPWTHMEISQADGDALKVGHYLQPTIEHFILNQCRAACSSIFGIRKQLIKAV</sequence>
<proteinExistence type="predicted"/>
<keyword evidence="2" id="KW-1185">Reference proteome</keyword>
<evidence type="ECO:0000313" key="2">
    <source>
        <dbReference type="Proteomes" id="UP001469553"/>
    </source>
</evidence>
<comment type="caution">
    <text evidence="1">The sequence shown here is derived from an EMBL/GenBank/DDBJ whole genome shotgun (WGS) entry which is preliminary data.</text>
</comment>
<name>A0ABV0ZMK5_9TELE</name>
<dbReference type="EMBL" id="JAHRIP010067273">
    <property type="protein sequence ID" value="MEQ2307468.1"/>
    <property type="molecule type" value="Genomic_DNA"/>
</dbReference>
<organism evidence="1 2">
    <name type="scientific">Ameca splendens</name>
    <dbReference type="NCBI Taxonomy" id="208324"/>
    <lineage>
        <taxon>Eukaryota</taxon>
        <taxon>Metazoa</taxon>
        <taxon>Chordata</taxon>
        <taxon>Craniata</taxon>
        <taxon>Vertebrata</taxon>
        <taxon>Euteleostomi</taxon>
        <taxon>Actinopterygii</taxon>
        <taxon>Neopterygii</taxon>
        <taxon>Teleostei</taxon>
        <taxon>Neoteleostei</taxon>
        <taxon>Acanthomorphata</taxon>
        <taxon>Ovalentaria</taxon>
        <taxon>Atherinomorphae</taxon>
        <taxon>Cyprinodontiformes</taxon>
        <taxon>Goodeidae</taxon>
        <taxon>Ameca</taxon>
    </lineage>
</organism>
<evidence type="ECO:0000313" key="1">
    <source>
        <dbReference type="EMBL" id="MEQ2307468.1"/>
    </source>
</evidence>
<protein>
    <submittedName>
        <fullName evidence="1">Uncharacterized protein</fullName>
    </submittedName>
</protein>
<accession>A0ABV0ZMK5</accession>
<dbReference type="Proteomes" id="UP001469553">
    <property type="component" value="Unassembled WGS sequence"/>
</dbReference>
<reference evidence="1 2" key="1">
    <citation type="submission" date="2021-06" db="EMBL/GenBank/DDBJ databases">
        <authorList>
            <person name="Palmer J.M."/>
        </authorList>
    </citation>
    <scope>NUCLEOTIDE SEQUENCE [LARGE SCALE GENOMIC DNA]</scope>
    <source>
        <strain evidence="1 2">AS_MEX2019</strain>
        <tissue evidence="1">Muscle</tissue>
    </source>
</reference>
<gene>
    <name evidence="1" type="ORF">AMECASPLE_018482</name>
</gene>